<evidence type="ECO:0008006" key="7">
    <source>
        <dbReference type="Google" id="ProtNLM"/>
    </source>
</evidence>
<evidence type="ECO:0000256" key="2">
    <source>
        <dbReference type="ARBA" id="ARBA00008300"/>
    </source>
</evidence>
<comment type="subcellular location">
    <subcellularLocation>
        <location evidence="1">Lipid droplet</location>
    </subcellularLocation>
</comment>
<sequence length="314" mass="35239">MSSPNIIVAWKTPAAGGAVVDVLQSSPSLLQYLTNEENSNDGRRPPSSHRRLLVFFPGNPGFVQFYEPLCAYLDTNRFDVLVMGYAGHSLTELNGGRVFSLAEQIDIADSFVAALLNRNAEVKYNSNVYVGGHSIGGFVALQMVARYSSIKKCIGLCPVLSHIRESPNGRRLFFLGNTLVQWVLSMLAALLGLLPYAWRLFLITWWAPQLSLPLAEAFARHFHRWAVVNPLYMAMTEFRMLLQPDVPLLRRVQERLVLYYVKEDGWVPLSFAEAIRAVCPKLGAYVIEEDPLVSHPWCLDQSEIVARNAILSRC</sequence>
<evidence type="ECO:0000256" key="4">
    <source>
        <dbReference type="ARBA" id="ARBA00022801"/>
    </source>
</evidence>
<dbReference type="RefSeq" id="XP_067756230.1">
    <property type="nucleotide sequence ID" value="XM_067900046.1"/>
</dbReference>
<dbReference type="GO" id="GO:0005811">
    <property type="term" value="C:lipid droplet"/>
    <property type="evidence" value="ECO:0007669"/>
    <property type="project" value="UniProtKB-SubCell"/>
</dbReference>
<name>A0A836IJ12_9TRYP</name>
<dbReference type="GeneID" id="94290123"/>
<dbReference type="Pfam" id="PF10230">
    <property type="entry name" value="LIDHydrolase"/>
    <property type="match status" value="1"/>
</dbReference>
<evidence type="ECO:0000313" key="6">
    <source>
        <dbReference type="Proteomes" id="UP000674318"/>
    </source>
</evidence>
<accession>A0A836IJ12</accession>
<dbReference type="InterPro" id="IPR029058">
    <property type="entry name" value="AB_hydrolase_fold"/>
</dbReference>
<dbReference type="InterPro" id="IPR019363">
    <property type="entry name" value="LDAH"/>
</dbReference>
<evidence type="ECO:0000256" key="1">
    <source>
        <dbReference type="ARBA" id="ARBA00004502"/>
    </source>
</evidence>
<dbReference type="EMBL" id="JAFJZO010000026">
    <property type="protein sequence ID" value="KAG5501783.1"/>
    <property type="molecule type" value="Genomic_DNA"/>
</dbReference>
<comment type="similarity">
    <text evidence="2">Belongs to the AB hydrolase superfamily. LDAH family.</text>
</comment>
<dbReference type="AlphaFoldDB" id="A0A836IJ12"/>
<keyword evidence="6" id="KW-1185">Reference proteome</keyword>
<dbReference type="KEGG" id="phet:94290123"/>
<dbReference type="PANTHER" id="PTHR13390:SF0">
    <property type="entry name" value="LIPID DROPLET-ASSOCIATED HYDROLASE"/>
    <property type="match status" value="1"/>
</dbReference>
<gene>
    <name evidence="5" type="ORF">JKF63_04052</name>
</gene>
<proteinExistence type="inferred from homology"/>
<dbReference type="OrthoDB" id="448051at2759"/>
<organism evidence="5 6">
    <name type="scientific">Porcisia hertigi</name>
    <dbReference type="NCBI Taxonomy" id="2761500"/>
    <lineage>
        <taxon>Eukaryota</taxon>
        <taxon>Discoba</taxon>
        <taxon>Euglenozoa</taxon>
        <taxon>Kinetoplastea</taxon>
        <taxon>Metakinetoplastina</taxon>
        <taxon>Trypanosomatida</taxon>
        <taxon>Trypanosomatidae</taxon>
        <taxon>Leishmaniinae</taxon>
        <taxon>Porcisia</taxon>
    </lineage>
</organism>
<dbReference type="SUPFAM" id="SSF53474">
    <property type="entry name" value="alpha/beta-Hydrolases"/>
    <property type="match status" value="1"/>
</dbReference>
<dbReference type="Proteomes" id="UP000674318">
    <property type="component" value="Unassembled WGS sequence"/>
</dbReference>
<reference evidence="5 6" key="1">
    <citation type="submission" date="2021-02" db="EMBL/GenBank/DDBJ databases">
        <title>Porcisia hertigi Genome sequencing and assembly.</title>
        <authorList>
            <person name="Almutairi H."/>
            <person name="Gatherer D."/>
        </authorList>
    </citation>
    <scope>NUCLEOTIDE SEQUENCE [LARGE SCALE GENOMIC DNA]</scope>
    <source>
        <strain evidence="5 6">C119</strain>
    </source>
</reference>
<keyword evidence="4" id="KW-0378">Hydrolase</keyword>
<keyword evidence="3" id="KW-0551">Lipid droplet</keyword>
<dbReference type="GO" id="GO:0019915">
    <property type="term" value="P:lipid storage"/>
    <property type="evidence" value="ECO:0007669"/>
    <property type="project" value="InterPro"/>
</dbReference>
<evidence type="ECO:0000313" key="5">
    <source>
        <dbReference type="EMBL" id="KAG5501783.1"/>
    </source>
</evidence>
<dbReference type="Gene3D" id="3.40.50.1820">
    <property type="entry name" value="alpha/beta hydrolase"/>
    <property type="match status" value="1"/>
</dbReference>
<dbReference type="GO" id="GO:0016298">
    <property type="term" value="F:lipase activity"/>
    <property type="evidence" value="ECO:0007669"/>
    <property type="project" value="InterPro"/>
</dbReference>
<comment type="caution">
    <text evidence="5">The sequence shown here is derived from an EMBL/GenBank/DDBJ whole genome shotgun (WGS) entry which is preliminary data.</text>
</comment>
<dbReference type="PANTHER" id="PTHR13390">
    <property type="entry name" value="LIPASE"/>
    <property type="match status" value="1"/>
</dbReference>
<protein>
    <recommendedName>
        <fullName evidence="7">Lipid droplet-associated hydrolase</fullName>
    </recommendedName>
</protein>
<evidence type="ECO:0000256" key="3">
    <source>
        <dbReference type="ARBA" id="ARBA00022677"/>
    </source>
</evidence>